<reference evidence="2" key="1">
    <citation type="submission" date="2016-10" db="EMBL/GenBank/DDBJ databases">
        <authorList>
            <person name="de Groot N.N."/>
        </authorList>
    </citation>
    <scope>NUCLEOTIDE SEQUENCE</scope>
</reference>
<protein>
    <submittedName>
        <fullName evidence="2">Uncharacterized protein</fullName>
    </submittedName>
</protein>
<dbReference type="EMBL" id="FPHP01000001">
    <property type="protein sequence ID" value="SFV74461.1"/>
    <property type="molecule type" value="Genomic_DNA"/>
</dbReference>
<dbReference type="InterPro" id="IPR012902">
    <property type="entry name" value="N_methyl_site"/>
</dbReference>
<gene>
    <name evidence="2" type="ORF">MNB_SM-3-1373</name>
</gene>
<dbReference type="AlphaFoldDB" id="A0A1W1D1D7"/>
<name>A0A1W1D1D7_9ZZZZ</name>
<evidence type="ECO:0000313" key="2">
    <source>
        <dbReference type="EMBL" id="SFV74461.1"/>
    </source>
</evidence>
<dbReference type="NCBIfam" id="TIGR02532">
    <property type="entry name" value="IV_pilin_GFxxxE"/>
    <property type="match status" value="1"/>
</dbReference>
<evidence type="ECO:0000256" key="1">
    <source>
        <dbReference type="SAM" id="Phobius"/>
    </source>
</evidence>
<organism evidence="2">
    <name type="scientific">hydrothermal vent metagenome</name>
    <dbReference type="NCBI Taxonomy" id="652676"/>
    <lineage>
        <taxon>unclassified sequences</taxon>
        <taxon>metagenomes</taxon>
        <taxon>ecological metagenomes</taxon>
    </lineage>
</organism>
<dbReference type="Pfam" id="PF07963">
    <property type="entry name" value="N_methyl"/>
    <property type="match status" value="1"/>
</dbReference>
<keyword evidence="1" id="KW-0812">Transmembrane</keyword>
<accession>A0A1W1D1D7</accession>
<keyword evidence="1" id="KW-0472">Membrane</keyword>
<proteinExistence type="predicted"/>
<sequence>MVKSKDGFTLIELIFAIVVISIVVVSLPMMMQTTTKTIDNNLVQEAIFGASAQLNGAITAHWDENSMQDDKDGLARVIDVNDTSCTNHRRKGHIAQPLHRRCLDDSSTDPLDDAQDDEIFALEDMQTNNEELFDNNSSAQGYKKSYKYTISVQRDVDFNGTNEDMKEIDINITDENGNLITVLKTYSANIGEVDFYKRRY</sequence>
<feature type="transmembrane region" description="Helical" evidence="1">
    <location>
        <begin position="7"/>
        <end position="31"/>
    </location>
</feature>
<keyword evidence="1" id="KW-1133">Transmembrane helix</keyword>